<feature type="binding site" evidence="5">
    <location>
        <position position="57"/>
    </location>
    <ligand>
        <name>S-adenosyl-L-methionine</name>
        <dbReference type="ChEBI" id="CHEBI:59789"/>
    </ligand>
</feature>
<dbReference type="Pfam" id="PF13489">
    <property type="entry name" value="Methyltransf_23"/>
    <property type="match status" value="1"/>
</dbReference>
<keyword evidence="1 5" id="KW-0489">Methyltransferase</keyword>
<accession>A0A520S174</accession>
<dbReference type="NCBIfam" id="TIGR01983">
    <property type="entry name" value="UbiG"/>
    <property type="match status" value="1"/>
</dbReference>
<feature type="binding site" evidence="5">
    <location>
        <position position="38"/>
    </location>
    <ligand>
        <name>S-adenosyl-L-methionine</name>
        <dbReference type="ChEBI" id="CHEBI:59789"/>
    </ligand>
</feature>
<dbReference type="InterPro" id="IPR010233">
    <property type="entry name" value="UbiG_MeTrfase"/>
</dbReference>
<dbReference type="AlphaFoldDB" id="A0A520S174"/>
<evidence type="ECO:0000256" key="5">
    <source>
        <dbReference type="HAMAP-Rule" id="MF_00472"/>
    </source>
</evidence>
<evidence type="ECO:0000256" key="3">
    <source>
        <dbReference type="ARBA" id="ARBA00022688"/>
    </source>
</evidence>
<dbReference type="EC" id="2.1.1.222" evidence="5"/>
<dbReference type="FunFam" id="3.40.50.150:FF:000028">
    <property type="entry name" value="Ubiquinone biosynthesis O-methyltransferase"/>
    <property type="match status" value="1"/>
</dbReference>
<evidence type="ECO:0000256" key="2">
    <source>
        <dbReference type="ARBA" id="ARBA00022679"/>
    </source>
</evidence>
<keyword evidence="2 5" id="KW-0808">Transferase</keyword>
<dbReference type="InterPro" id="IPR029063">
    <property type="entry name" value="SAM-dependent_MTases_sf"/>
</dbReference>
<dbReference type="GO" id="GO:0061542">
    <property type="term" value="F:3-demethylubiquinol 3-O-methyltransferase activity"/>
    <property type="evidence" value="ECO:0007669"/>
    <property type="project" value="UniProtKB-UniRule"/>
</dbReference>
<comment type="catalytic activity">
    <reaction evidence="5">
        <text>a 3-(all-trans-polyprenyl)benzene-1,2-diol + S-adenosyl-L-methionine = a 2-methoxy-6-(all-trans-polyprenyl)phenol + S-adenosyl-L-homocysteine + H(+)</text>
        <dbReference type="Rhea" id="RHEA:31411"/>
        <dbReference type="Rhea" id="RHEA-COMP:9550"/>
        <dbReference type="Rhea" id="RHEA-COMP:9551"/>
        <dbReference type="ChEBI" id="CHEBI:15378"/>
        <dbReference type="ChEBI" id="CHEBI:57856"/>
        <dbReference type="ChEBI" id="CHEBI:59789"/>
        <dbReference type="ChEBI" id="CHEBI:62729"/>
        <dbReference type="ChEBI" id="CHEBI:62731"/>
        <dbReference type="EC" id="2.1.1.222"/>
    </reaction>
</comment>
<keyword evidence="3 5" id="KW-0831">Ubiquinone biosynthesis</keyword>
<evidence type="ECO:0000256" key="1">
    <source>
        <dbReference type="ARBA" id="ARBA00022603"/>
    </source>
</evidence>
<dbReference type="EC" id="2.1.1.64" evidence="5"/>
<sequence>MIKDNIDQKEIDKFEIIARRWWDPCSEFKPLHDINPLRLAYITERTNLRGKRVLDVGCGGGILSEALCEAEAKVTGIDAGAAPISVAKLHQVESGYDIDYMQLTIEALANQHPEPYDVITCLEMLEHVPDPDSIIQTCSHLLKPSGDLFLSTINRNPKSYLFMVLGAEYLLRLLPKGTHSYSKFITPAEVGESIRTHNLNLNDLTGMTYNPITKRYKLSRDVDVNYIVHAKKPSL</sequence>
<proteinExistence type="inferred from homology"/>
<comment type="caution">
    <text evidence="6">The sequence shown here is derived from an EMBL/GenBank/DDBJ whole genome shotgun (WGS) entry which is preliminary data.</text>
</comment>
<comment type="function">
    <text evidence="5">O-methyltransferase that catalyzes the 2 O-methylation steps in the ubiquinone biosynthetic pathway.</text>
</comment>
<gene>
    <name evidence="5 6" type="primary">ubiG</name>
    <name evidence="6" type="ORF">EVA68_04815</name>
</gene>
<dbReference type="GO" id="GO:0102208">
    <property type="term" value="F:2-polyprenyl-6-hydroxyphenol methylase activity"/>
    <property type="evidence" value="ECO:0007669"/>
    <property type="project" value="UniProtKB-EC"/>
</dbReference>
<keyword evidence="4 5" id="KW-0949">S-adenosyl-L-methionine</keyword>
<dbReference type="PANTHER" id="PTHR43464">
    <property type="entry name" value="METHYLTRANSFERASE"/>
    <property type="match status" value="1"/>
</dbReference>
<comment type="similarity">
    <text evidence="5">Belongs to the methyltransferase superfamily. UbiG/COQ3 family.</text>
</comment>
<dbReference type="PANTHER" id="PTHR43464:SF19">
    <property type="entry name" value="UBIQUINONE BIOSYNTHESIS O-METHYLTRANSFERASE, MITOCHONDRIAL"/>
    <property type="match status" value="1"/>
</dbReference>
<feature type="binding site" evidence="5">
    <location>
        <position position="122"/>
    </location>
    <ligand>
        <name>S-adenosyl-L-methionine</name>
        <dbReference type="ChEBI" id="CHEBI:59789"/>
    </ligand>
</feature>
<feature type="binding site" evidence="5">
    <location>
        <position position="78"/>
    </location>
    <ligand>
        <name>S-adenosyl-L-methionine</name>
        <dbReference type="ChEBI" id="CHEBI:59789"/>
    </ligand>
</feature>
<evidence type="ECO:0000313" key="6">
    <source>
        <dbReference type="EMBL" id="RZO76222.1"/>
    </source>
</evidence>
<name>A0A520S174_9GAMM</name>
<dbReference type="UniPathway" id="UPA00232"/>
<dbReference type="HAMAP" id="MF_00472">
    <property type="entry name" value="UbiG"/>
    <property type="match status" value="1"/>
</dbReference>
<dbReference type="EMBL" id="SHAG01000015">
    <property type="protein sequence ID" value="RZO76222.1"/>
    <property type="molecule type" value="Genomic_DNA"/>
</dbReference>
<dbReference type="GO" id="GO:0010420">
    <property type="term" value="F:polyprenyldihydroxybenzoate methyltransferase activity"/>
    <property type="evidence" value="ECO:0007669"/>
    <property type="project" value="InterPro"/>
</dbReference>
<dbReference type="Proteomes" id="UP000316199">
    <property type="component" value="Unassembled WGS sequence"/>
</dbReference>
<dbReference type="SUPFAM" id="SSF53335">
    <property type="entry name" value="S-adenosyl-L-methionine-dependent methyltransferases"/>
    <property type="match status" value="1"/>
</dbReference>
<dbReference type="Gene3D" id="3.40.50.150">
    <property type="entry name" value="Vaccinia Virus protein VP39"/>
    <property type="match status" value="1"/>
</dbReference>
<reference evidence="6 7" key="1">
    <citation type="submission" date="2019-02" db="EMBL/GenBank/DDBJ databases">
        <title>Prokaryotic population dynamics and viral predation in marine succession experiment using metagenomics: the confinement effect.</title>
        <authorList>
            <person name="Haro-Moreno J.M."/>
            <person name="Rodriguez-Valera F."/>
            <person name="Lopez-Perez M."/>
        </authorList>
    </citation>
    <scope>NUCLEOTIDE SEQUENCE [LARGE SCALE GENOMIC DNA]</scope>
    <source>
        <strain evidence="6">MED-G157</strain>
    </source>
</reference>
<evidence type="ECO:0000313" key="7">
    <source>
        <dbReference type="Proteomes" id="UP000316199"/>
    </source>
</evidence>
<protein>
    <recommendedName>
        <fullName evidence="5">Ubiquinone biosynthesis O-methyltransferase</fullName>
    </recommendedName>
    <alternativeName>
        <fullName evidence="5">2-polyprenyl-6-hydroxyphenol methylase</fullName>
        <ecNumber evidence="5">2.1.1.222</ecNumber>
    </alternativeName>
    <alternativeName>
        <fullName evidence="5">3-demethylubiquinone 3-O-methyltransferase</fullName>
        <ecNumber evidence="5">2.1.1.64</ecNumber>
    </alternativeName>
</protein>
<dbReference type="CDD" id="cd02440">
    <property type="entry name" value="AdoMet_MTases"/>
    <property type="match status" value="1"/>
</dbReference>
<dbReference type="GO" id="GO:0032259">
    <property type="term" value="P:methylation"/>
    <property type="evidence" value="ECO:0007669"/>
    <property type="project" value="UniProtKB-KW"/>
</dbReference>
<comment type="pathway">
    <text evidence="5">Cofactor biosynthesis; ubiquinone biosynthesis.</text>
</comment>
<evidence type="ECO:0000256" key="4">
    <source>
        <dbReference type="ARBA" id="ARBA00022691"/>
    </source>
</evidence>
<comment type="catalytic activity">
    <reaction evidence="5">
        <text>a 3-demethylubiquinol + S-adenosyl-L-methionine = a ubiquinol + S-adenosyl-L-homocysteine + H(+)</text>
        <dbReference type="Rhea" id="RHEA:44380"/>
        <dbReference type="Rhea" id="RHEA-COMP:9566"/>
        <dbReference type="Rhea" id="RHEA-COMP:10914"/>
        <dbReference type="ChEBI" id="CHEBI:15378"/>
        <dbReference type="ChEBI" id="CHEBI:17976"/>
        <dbReference type="ChEBI" id="CHEBI:57856"/>
        <dbReference type="ChEBI" id="CHEBI:59789"/>
        <dbReference type="ChEBI" id="CHEBI:84422"/>
        <dbReference type="EC" id="2.1.1.64"/>
    </reaction>
</comment>
<organism evidence="6 7">
    <name type="scientific">OM182 bacterium</name>
    <dbReference type="NCBI Taxonomy" id="2510334"/>
    <lineage>
        <taxon>Bacteria</taxon>
        <taxon>Pseudomonadati</taxon>
        <taxon>Pseudomonadota</taxon>
        <taxon>Gammaproteobacteria</taxon>
        <taxon>OMG group</taxon>
        <taxon>OM182 clade</taxon>
    </lineage>
</organism>